<dbReference type="NCBIfam" id="NF003700">
    <property type="entry name" value="PRK05313.1"/>
    <property type="match status" value="1"/>
</dbReference>
<dbReference type="Gene3D" id="3.20.70.20">
    <property type="match status" value="1"/>
</dbReference>
<keyword evidence="3" id="KW-1185">Reference proteome</keyword>
<sequence>MDNRKILETIRMLEQENLDIRTVTMGISLLDCIDSDAKVACDKIYEKMMRNSENLVKTTSEISKKYGVPIINNRLSVTPISLIAGATDLDDYTCYAEVLDKVAKNVGVDFVGGFSALVHKGFNKGDLVLINSIPHALSVTDYVCSSVNVGTTKSGINMDAVKNMGDIILDLAERTKDNDSIGCAKLVVFANAVEDNPFMAGAFHGVGESDTIINIGVSGPGVVKSALESVKGESFDVVSETIKKTAFKITRMGELVGREVSQILNTEFGTIDLSLAPTPAVGDSVARILEEIGVDKVGGHGTTAALAMLNDAVKKGGIMASSHVGGLSGAFIPVSEDEGMIEGAKNGTITFDKLEAMTSVCSVGLDMIAIPGDTPSSTIAAIIADEAAIGVINNKTTAVRVIPVHGKKVGEFAEFGGLLGYAPIMDIGNISSEAFVKRGGNIPAPIHSFKN</sequence>
<protein>
    <recommendedName>
        <fullName evidence="1">UPF0210 protein EF514_09230</fullName>
    </recommendedName>
</protein>
<dbReference type="PANTHER" id="PTHR37560:SF1">
    <property type="entry name" value="UPF0210 PROTEIN MJ1665"/>
    <property type="match status" value="1"/>
</dbReference>
<reference evidence="2 3" key="1">
    <citation type="submission" date="2018-11" db="EMBL/GenBank/DDBJ databases">
        <title>Genome sequencing and assembly of Anaerosphaera sp. nov., GS7-6-2.</title>
        <authorList>
            <person name="Rettenmaier R."/>
            <person name="Liebl W."/>
            <person name="Zverlov V."/>
        </authorList>
    </citation>
    <scope>NUCLEOTIDE SEQUENCE [LARGE SCALE GENOMIC DNA]</scope>
    <source>
        <strain evidence="2 3">GS7-6-2</strain>
    </source>
</reference>
<dbReference type="Proteomes" id="UP000288812">
    <property type="component" value="Unassembled WGS sequence"/>
</dbReference>
<accession>A0A437S4W2</accession>
<proteinExistence type="inferred from homology"/>
<dbReference type="SUPFAM" id="SSF51998">
    <property type="entry name" value="PFL-like glycyl radical enzymes"/>
    <property type="match status" value="1"/>
</dbReference>
<name>A0A437S4W2_9FIRM</name>
<dbReference type="RefSeq" id="WP_127725155.1">
    <property type="nucleotide sequence ID" value="NZ_RLIH01000016.1"/>
</dbReference>
<dbReference type="EMBL" id="RLIH01000016">
    <property type="protein sequence ID" value="RVU54041.1"/>
    <property type="molecule type" value="Genomic_DNA"/>
</dbReference>
<organism evidence="2 3">
    <name type="scientific">Anaerosphaera multitolerans</name>
    <dbReference type="NCBI Taxonomy" id="2487351"/>
    <lineage>
        <taxon>Bacteria</taxon>
        <taxon>Bacillati</taxon>
        <taxon>Bacillota</taxon>
        <taxon>Tissierellia</taxon>
        <taxon>Tissierellales</taxon>
        <taxon>Peptoniphilaceae</taxon>
        <taxon>Anaerosphaera</taxon>
    </lineage>
</organism>
<evidence type="ECO:0000313" key="3">
    <source>
        <dbReference type="Proteomes" id="UP000288812"/>
    </source>
</evidence>
<comment type="similarity">
    <text evidence="1">Belongs to the UPF0210 family.</text>
</comment>
<evidence type="ECO:0000313" key="2">
    <source>
        <dbReference type="EMBL" id="RVU54041.1"/>
    </source>
</evidence>
<gene>
    <name evidence="2" type="ORF">EF514_09230</name>
</gene>
<dbReference type="Pfam" id="PF05167">
    <property type="entry name" value="DUF711"/>
    <property type="match status" value="1"/>
</dbReference>
<dbReference type="CDD" id="cd08025">
    <property type="entry name" value="RNR_PFL_like_DUF711"/>
    <property type="match status" value="1"/>
</dbReference>
<dbReference type="OrthoDB" id="9763001at2"/>
<dbReference type="InterPro" id="IPR007841">
    <property type="entry name" value="UPF0210"/>
</dbReference>
<comment type="caution">
    <text evidence="2">The sequence shown here is derived from an EMBL/GenBank/DDBJ whole genome shotgun (WGS) entry which is preliminary data.</text>
</comment>
<dbReference type="HAMAP" id="MF_01221">
    <property type="entry name" value="UPF0210"/>
    <property type="match status" value="1"/>
</dbReference>
<dbReference type="PANTHER" id="PTHR37560">
    <property type="entry name" value="UPF0210 PROTEIN SPR0218"/>
    <property type="match status" value="1"/>
</dbReference>
<evidence type="ECO:0000256" key="1">
    <source>
        <dbReference type="HAMAP-Rule" id="MF_01221"/>
    </source>
</evidence>
<comment type="subunit">
    <text evidence="1">Homodimer.</text>
</comment>
<dbReference type="AlphaFoldDB" id="A0A437S4W2"/>